<protein>
    <recommendedName>
        <fullName evidence="2">Phage head morphogenesis domain-containing protein</fullName>
    </recommendedName>
</protein>
<gene>
    <name evidence="3" type="ORF">BGCPKDLD_3869</name>
</gene>
<dbReference type="EMBL" id="BPRE01000013">
    <property type="protein sequence ID" value="GJE77266.1"/>
    <property type="molecule type" value="Genomic_DNA"/>
</dbReference>
<proteinExistence type="predicted"/>
<evidence type="ECO:0000313" key="3">
    <source>
        <dbReference type="EMBL" id="GJE77266.1"/>
    </source>
</evidence>
<keyword evidence="4" id="KW-1185">Reference proteome</keyword>
<feature type="domain" description="Phage head morphogenesis" evidence="2">
    <location>
        <begin position="158"/>
        <end position="262"/>
    </location>
</feature>
<feature type="region of interest" description="Disordered" evidence="1">
    <location>
        <begin position="229"/>
        <end position="257"/>
    </location>
</feature>
<evidence type="ECO:0000256" key="1">
    <source>
        <dbReference type="SAM" id="MobiDB-lite"/>
    </source>
</evidence>
<name>A0ABQ4UY45_9HYPH</name>
<sequence>MNLKLRTAFDLAAVARDAGKRGRIEMKPIGARLSFEVALYRIILRVLAVYEKAKPALIEGARADRSTLTMDAFGISDIVSALRGSFSQAIALADNPLRDLFRGEGARHDSRWIEQVNSVIGVDLNAVVTSEQVQPAIDLATRRNVALIKGLTDEVAARIEVAITDLVSRGASTKEIAARLTEIGGFGRRRAQLIAVTEANKFNGELNRIRQTQAGISRYTWSTVRDNRVRPKHRAREGQTYRWDTPPQGGPPGSEPRCRCVARAVLDFDEPAIRRSERRRASTQGRRAVEAALTGFTP</sequence>
<dbReference type="Proteomes" id="UP001055093">
    <property type="component" value="Unassembled WGS sequence"/>
</dbReference>
<dbReference type="RefSeq" id="WP_238308383.1">
    <property type="nucleotide sequence ID" value="NZ_BPRE01000013.1"/>
</dbReference>
<evidence type="ECO:0000259" key="2">
    <source>
        <dbReference type="Pfam" id="PF04233"/>
    </source>
</evidence>
<dbReference type="Pfam" id="PF04233">
    <property type="entry name" value="Phage_Mu_F"/>
    <property type="match status" value="1"/>
</dbReference>
<feature type="region of interest" description="Disordered" evidence="1">
    <location>
        <begin position="275"/>
        <end position="298"/>
    </location>
</feature>
<organism evidence="3 4">
    <name type="scientific">Methylorubrum suomiense</name>
    <dbReference type="NCBI Taxonomy" id="144191"/>
    <lineage>
        <taxon>Bacteria</taxon>
        <taxon>Pseudomonadati</taxon>
        <taxon>Pseudomonadota</taxon>
        <taxon>Alphaproteobacteria</taxon>
        <taxon>Hyphomicrobiales</taxon>
        <taxon>Methylobacteriaceae</taxon>
        <taxon>Methylorubrum</taxon>
    </lineage>
</organism>
<dbReference type="InterPro" id="IPR006528">
    <property type="entry name" value="Phage_head_morphogenesis_dom"/>
</dbReference>
<dbReference type="NCBIfam" id="TIGR01641">
    <property type="entry name" value="phageSPP1_gp7"/>
    <property type="match status" value="1"/>
</dbReference>
<reference evidence="3" key="2">
    <citation type="submission" date="2021-08" db="EMBL/GenBank/DDBJ databases">
        <authorList>
            <person name="Tani A."/>
            <person name="Ola A."/>
            <person name="Ogura Y."/>
            <person name="Katsura K."/>
            <person name="Hayashi T."/>
        </authorList>
    </citation>
    <scope>NUCLEOTIDE SEQUENCE</scope>
    <source>
        <strain evidence="3">DSM 14458</strain>
    </source>
</reference>
<comment type="caution">
    <text evidence="3">The sequence shown here is derived from an EMBL/GenBank/DDBJ whole genome shotgun (WGS) entry which is preliminary data.</text>
</comment>
<reference evidence="3" key="1">
    <citation type="journal article" date="2021" name="Front. Microbiol.">
        <title>Comprehensive Comparative Genomics and Phenotyping of Methylobacterium Species.</title>
        <authorList>
            <person name="Alessa O."/>
            <person name="Ogura Y."/>
            <person name="Fujitani Y."/>
            <person name="Takami H."/>
            <person name="Hayashi T."/>
            <person name="Sahin N."/>
            <person name="Tani A."/>
        </authorList>
    </citation>
    <scope>NUCLEOTIDE SEQUENCE</scope>
    <source>
        <strain evidence="3">DSM 14458</strain>
    </source>
</reference>
<evidence type="ECO:0000313" key="4">
    <source>
        <dbReference type="Proteomes" id="UP001055093"/>
    </source>
</evidence>
<accession>A0ABQ4UY45</accession>